<organism evidence="11 12">
    <name type="scientific">Syntrophus gentianae</name>
    <dbReference type="NCBI Taxonomy" id="43775"/>
    <lineage>
        <taxon>Bacteria</taxon>
        <taxon>Pseudomonadati</taxon>
        <taxon>Thermodesulfobacteriota</taxon>
        <taxon>Syntrophia</taxon>
        <taxon>Syntrophales</taxon>
        <taxon>Syntrophaceae</taxon>
        <taxon>Syntrophus</taxon>
    </lineage>
</organism>
<dbReference type="GO" id="GO:0005829">
    <property type="term" value="C:cytosol"/>
    <property type="evidence" value="ECO:0007669"/>
    <property type="project" value="TreeGrafter"/>
</dbReference>
<evidence type="ECO:0000256" key="10">
    <source>
        <dbReference type="RuleBase" id="RU003662"/>
    </source>
</evidence>
<reference evidence="11 12" key="1">
    <citation type="submission" date="2016-10" db="EMBL/GenBank/DDBJ databases">
        <authorList>
            <person name="de Groot N.N."/>
        </authorList>
    </citation>
    <scope>NUCLEOTIDE SEQUENCE [LARGE SCALE GENOMIC DNA]</scope>
    <source>
        <strain evidence="11 12">DSM 8423</strain>
    </source>
</reference>
<evidence type="ECO:0000256" key="4">
    <source>
        <dbReference type="ARBA" id="ARBA00022605"/>
    </source>
</evidence>
<evidence type="ECO:0000313" key="12">
    <source>
        <dbReference type="Proteomes" id="UP000198744"/>
    </source>
</evidence>
<keyword evidence="12" id="KW-1185">Reference proteome</keyword>
<evidence type="ECO:0000256" key="9">
    <source>
        <dbReference type="HAMAP-Rule" id="MF_00131"/>
    </source>
</evidence>
<keyword evidence="6 9" id="KW-0057">Aromatic amino acid biosynthesis</keyword>
<name>A0A1H7W2C5_9BACT</name>
<comment type="similarity">
    <text evidence="9 10">Belongs to the TrpA family.</text>
</comment>
<dbReference type="InterPro" id="IPR002028">
    <property type="entry name" value="Trp_synthase_suA"/>
</dbReference>
<dbReference type="SUPFAM" id="SSF51366">
    <property type="entry name" value="Ribulose-phoshate binding barrel"/>
    <property type="match status" value="1"/>
</dbReference>
<dbReference type="AlphaFoldDB" id="A0A1H7W2C5"/>
<dbReference type="Pfam" id="PF00290">
    <property type="entry name" value="Trp_syntA"/>
    <property type="match status" value="1"/>
</dbReference>
<keyword evidence="4 9" id="KW-0028">Amino-acid biosynthesis</keyword>
<dbReference type="InterPro" id="IPR011060">
    <property type="entry name" value="RibuloseP-bd_barrel"/>
</dbReference>
<comment type="function">
    <text evidence="1 9">The alpha subunit is responsible for the aldol cleavage of indoleglycerol phosphate to indole and glyceraldehyde 3-phosphate.</text>
</comment>
<comment type="subunit">
    <text evidence="3 9">Tetramer of two alpha and two beta chains.</text>
</comment>
<dbReference type="HAMAP" id="MF_00131">
    <property type="entry name" value="Trp_synth_alpha"/>
    <property type="match status" value="1"/>
</dbReference>
<protein>
    <recommendedName>
        <fullName evidence="9">Tryptophan synthase alpha chain</fullName>
        <ecNumber evidence="9">4.2.1.20</ecNumber>
    </recommendedName>
</protein>
<dbReference type="NCBIfam" id="TIGR00262">
    <property type="entry name" value="trpA"/>
    <property type="match status" value="1"/>
</dbReference>
<dbReference type="CDD" id="cd04724">
    <property type="entry name" value="Tryptophan_synthase_alpha"/>
    <property type="match status" value="1"/>
</dbReference>
<dbReference type="PANTHER" id="PTHR43406:SF1">
    <property type="entry name" value="TRYPTOPHAN SYNTHASE ALPHA CHAIN, CHLOROPLASTIC"/>
    <property type="match status" value="1"/>
</dbReference>
<dbReference type="InterPro" id="IPR013785">
    <property type="entry name" value="Aldolase_TIM"/>
</dbReference>
<evidence type="ECO:0000256" key="8">
    <source>
        <dbReference type="ARBA" id="ARBA00049047"/>
    </source>
</evidence>
<evidence type="ECO:0000313" key="11">
    <source>
        <dbReference type="EMBL" id="SEM15656.1"/>
    </source>
</evidence>
<sequence>MTSRIAQTFQLLKSRGEKALVAYVTAGDPDLEKTRQILVGLKDAGVDILEIGVPFSDPTADGPVIQEAAQRALKKGATLAKILDMIEGLRKTIDLPPVVLFGYYNPIYAYGIERFAQRAKAAGVDGLLVVDLPPEEAGELRRETDAKGLDFISLIAPTTSEERMRQIARQGQGFLYYISITGVTGTAKPDTESVKKDLARIQSFTDLPLVVGFGISTPEQARAFSFLADGIVIGSAFVRLIAEFAESPDLVPQVSALARKIKEAMEE</sequence>
<dbReference type="PANTHER" id="PTHR43406">
    <property type="entry name" value="TRYPTOPHAN SYNTHASE, ALPHA CHAIN"/>
    <property type="match status" value="1"/>
</dbReference>
<evidence type="ECO:0000256" key="3">
    <source>
        <dbReference type="ARBA" id="ARBA00011270"/>
    </source>
</evidence>
<dbReference type="EMBL" id="FOBS01000005">
    <property type="protein sequence ID" value="SEM15656.1"/>
    <property type="molecule type" value="Genomic_DNA"/>
</dbReference>
<dbReference type="Proteomes" id="UP000198744">
    <property type="component" value="Unassembled WGS sequence"/>
</dbReference>
<gene>
    <name evidence="9" type="primary">trpA</name>
    <name evidence="11" type="ORF">SAMN04489760_105131</name>
</gene>
<evidence type="ECO:0000256" key="5">
    <source>
        <dbReference type="ARBA" id="ARBA00022822"/>
    </source>
</evidence>
<accession>A0A1H7W2C5</accession>
<proteinExistence type="inferred from homology"/>
<evidence type="ECO:0000256" key="1">
    <source>
        <dbReference type="ARBA" id="ARBA00003365"/>
    </source>
</evidence>
<dbReference type="GO" id="GO:0004834">
    <property type="term" value="F:tryptophan synthase activity"/>
    <property type="evidence" value="ECO:0007669"/>
    <property type="project" value="UniProtKB-UniRule"/>
</dbReference>
<dbReference type="EC" id="4.2.1.20" evidence="9"/>
<keyword evidence="5 9" id="KW-0822">Tryptophan biosynthesis</keyword>
<evidence type="ECO:0000256" key="7">
    <source>
        <dbReference type="ARBA" id="ARBA00023239"/>
    </source>
</evidence>
<feature type="active site" description="Proton acceptor" evidence="9">
    <location>
        <position position="50"/>
    </location>
</feature>
<keyword evidence="7 9" id="KW-0456">Lyase</keyword>
<feature type="active site" description="Proton acceptor" evidence="9">
    <location>
        <position position="61"/>
    </location>
</feature>
<evidence type="ECO:0000256" key="2">
    <source>
        <dbReference type="ARBA" id="ARBA00004733"/>
    </source>
</evidence>
<dbReference type="STRING" id="43775.SAMN04489760_105131"/>
<evidence type="ECO:0000256" key="6">
    <source>
        <dbReference type="ARBA" id="ARBA00023141"/>
    </source>
</evidence>
<dbReference type="UniPathway" id="UPA00035">
    <property type="reaction ID" value="UER00044"/>
</dbReference>
<comment type="catalytic activity">
    <reaction evidence="8 9">
        <text>(1S,2R)-1-C-(indol-3-yl)glycerol 3-phosphate + L-serine = D-glyceraldehyde 3-phosphate + L-tryptophan + H2O</text>
        <dbReference type="Rhea" id="RHEA:10532"/>
        <dbReference type="ChEBI" id="CHEBI:15377"/>
        <dbReference type="ChEBI" id="CHEBI:33384"/>
        <dbReference type="ChEBI" id="CHEBI:57912"/>
        <dbReference type="ChEBI" id="CHEBI:58866"/>
        <dbReference type="ChEBI" id="CHEBI:59776"/>
        <dbReference type="EC" id="4.2.1.20"/>
    </reaction>
</comment>
<dbReference type="Gene3D" id="3.20.20.70">
    <property type="entry name" value="Aldolase class I"/>
    <property type="match status" value="1"/>
</dbReference>
<comment type="pathway">
    <text evidence="2 9">Amino-acid biosynthesis; L-tryptophan biosynthesis; L-tryptophan from chorismate: step 5/5.</text>
</comment>
<dbReference type="FunFam" id="3.20.20.70:FF:000037">
    <property type="entry name" value="Tryptophan synthase alpha chain"/>
    <property type="match status" value="1"/>
</dbReference>